<name>A0A6N8I0I6_9FIRM</name>
<dbReference type="Pfam" id="PF01381">
    <property type="entry name" value="HTH_3"/>
    <property type="match status" value="1"/>
</dbReference>
<dbReference type="Proteomes" id="UP000469440">
    <property type="component" value="Unassembled WGS sequence"/>
</dbReference>
<dbReference type="InterPro" id="IPR001387">
    <property type="entry name" value="Cro/C1-type_HTH"/>
</dbReference>
<sequence length="74" mass="8746">MFGRRLRLLRELRRLTQEELSERLGVERTRYNKWENGVSEPSLMMLCKIADYFHVSTDYLLGRTNVLNSPGSKN</sequence>
<dbReference type="SUPFAM" id="SSF47413">
    <property type="entry name" value="lambda repressor-like DNA-binding domains"/>
    <property type="match status" value="1"/>
</dbReference>
<evidence type="ECO:0000256" key="1">
    <source>
        <dbReference type="ARBA" id="ARBA00023125"/>
    </source>
</evidence>
<reference evidence="4 6" key="2">
    <citation type="submission" date="2020-08" db="EMBL/GenBank/DDBJ databases">
        <title>The isolate Caproiciproducens sp. 7D4C2 produces n-caproate at mildly acidic conditions from hexoses: genome and rBOX comparison with related strains and chain-elongating bacteria.</title>
        <authorList>
            <person name="Esquivel-Elizondo S."/>
            <person name="Bagci C."/>
            <person name="Temovska M."/>
            <person name="Jeon B.S."/>
            <person name="Bessarab I."/>
            <person name="Williams R.B.H."/>
            <person name="Huson D.H."/>
            <person name="Angenent L.T."/>
        </authorList>
    </citation>
    <scope>NUCLEOTIDE SEQUENCE [LARGE SCALE GENOMIC DNA]</scope>
    <source>
        <strain evidence="4 6">7D4C2</strain>
    </source>
</reference>
<dbReference type="CDD" id="cd00093">
    <property type="entry name" value="HTH_XRE"/>
    <property type="match status" value="1"/>
</dbReference>
<feature type="domain" description="HTH cro/C1-type" evidence="2">
    <location>
        <begin position="6"/>
        <end position="60"/>
    </location>
</feature>
<evidence type="ECO:0000313" key="5">
    <source>
        <dbReference type="Proteomes" id="UP000469440"/>
    </source>
</evidence>
<dbReference type="EMBL" id="CP060286">
    <property type="protein sequence ID" value="QNK41807.1"/>
    <property type="molecule type" value="Genomic_DNA"/>
</dbReference>
<dbReference type="RefSeq" id="WP_166525133.1">
    <property type="nucleotide sequence ID" value="NZ_VWXL01000068.1"/>
</dbReference>
<reference evidence="3 5" key="1">
    <citation type="submission" date="2019-09" db="EMBL/GenBank/DDBJ databases">
        <title>Genome sequence of Clostridium sp. EA1.</title>
        <authorList>
            <person name="Poehlein A."/>
            <person name="Bengelsdorf F.R."/>
            <person name="Daniel R."/>
        </authorList>
    </citation>
    <scope>NUCLEOTIDE SEQUENCE [LARGE SCALE GENOMIC DNA]</scope>
    <source>
        <strain evidence="3 5">EA1</strain>
    </source>
</reference>
<dbReference type="InterPro" id="IPR010982">
    <property type="entry name" value="Lambda_DNA-bd_dom_sf"/>
</dbReference>
<evidence type="ECO:0000313" key="3">
    <source>
        <dbReference type="EMBL" id="MVB11644.1"/>
    </source>
</evidence>
<dbReference type="SMART" id="SM00530">
    <property type="entry name" value="HTH_XRE"/>
    <property type="match status" value="1"/>
</dbReference>
<keyword evidence="5" id="KW-1185">Reference proteome</keyword>
<dbReference type="EMBL" id="VWXL01000068">
    <property type="protein sequence ID" value="MVB11644.1"/>
    <property type="molecule type" value="Genomic_DNA"/>
</dbReference>
<keyword evidence="1" id="KW-0238">DNA-binding</keyword>
<protein>
    <submittedName>
        <fullName evidence="3">HTH-type transcriptional regulator Xre</fullName>
    </submittedName>
    <submittedName>
        <fullName evidence="4">Helix-turn-helix transcriptional regulator</fullName>
    </submittedName>
</protein>
<accession>A0A6N8I0I6</accession>
<gene>
    <name evidence="3" type="primary">xre_2</name>
    <name evidence="3" type="ORF">CAFE_23660</name>
    <name evidence="4" type="ORF">HCR03_06065</name>
</gene>
<evidence type="ECO:0000313" key="6">
    <source>
        <dbReference type="Proteomes" id="UP000515909"/>
    </source>
</evidence>
<dbReference type="KEGG" id="cfem:HCR03_06065"/>
<proteinExistence type="predicted"/>
<evidence type="ECO:0000259" key="2">
    <source>
        <dbReference type="PROSITE" id="PS50943"/>
    </source>
</evidence>
<dbReference type="PROSITE" id="PS50943">
    <property type="entry name" value="HTH_CROC1"/>
    <property type="match status" value="1"/>
</dbReference>
<dbReference type="Gene3D" id="1.10.260.40">
    <property type="entry name" value="lambda repressor-like DNA-binding domains"/>
    <property type="match status" value="1"/>
</dbReference>
<evidence type="ECO:0000313" key="4">
    <source>
        <dbReference type="EMBL" id="QNK41807.1"/>
    </source>
</evidence>
<organism evidence="3 5">
    <name type="scientific">Caproicibacter fermentans</name>
    <dbReference type="NCBI Taxonomy" id="2576756"/>
    <lineage>
        <taxon>Bacteria</taxon>
        <taxon>Bacillati</taxon>
        <taxon>Bacillota</taxon>
        <taxon>Clostridia</taxon>
        <taxon>Eubacteriales</taxon>
        <taxon>Acutalibacteraceae</taxon>
        <taxon>Caproicibacter</taxon>
    </lineage>
</organism>
<dbReference type="PANTHER" id="PTHR46558:SF11">
    <property type="entry name" value="HTH-TYPE TRANSCRIPTIONAL REGULATOR XRE"/>
    <property type="match status" value="1"/>
</dbReference>
<dbReference type="PANTHER" id="PTHR46558">
    <property type="entry name" value="TRACRIPTIONAL REGULATORY PROTEIN-RELATED-RELATED"/>
    <property type="match status" value="1"/>
</dbReference>
<accession>A0A7G8TDW6</accession>
<dbReference type="GO" id="GO:0003677">
    <property type="term" value="F:DNA binding"/>
    <property type="evidence" value="ECO:0007669"/>
    <property type="project" value="UniProtKB-KW"/>
</dbReference>
<dbReference type="Proteomes" id="UP000515909">
    <property type="component" value="Chromosome"/>
</dbReference>
<dbReference type="AlphaFoldDB" id="A0A6N8I0I6"/>